<dbReference type="RefSeq" id="WP_145072874.1">
    <property type="nucleotide sequence ID" value="NZ_CP036425.1"/>
</dbReference>
<dbReference type="Proteomes" id="UP000317369">
    <property type="component" value="Chromosome"/>
</dbReference>
<protein>
    <submittedName>
        <fullName evidence="1">Uncharacterized protein</fullName>
    </submittedName>
</protein>
<proteinExistence type="predicted"/>
<dbReference type="AlphaFoldDB" id="A0A517YP65"/>
<accession>A0A517YP65</accession>
<dbReference type="KEGG" id="pcor:KS4_00420"/>
<gene>
    <name evidence="1" type="ORF">KS4_00420</name>
</gene>
<dbReference type="InterPro" id="IPR013320">
    <property type="entry name" value="ConA-like_dom_sf"/>
</dbReference>
<name>A0A517YP65_9BACT</name>
<reference evidence="1 2" key="1">
    <citation type="submission" date="2019-02" db="EMBL/GenBank/DDBJ databases">
        <title>Deep-cultivation of Planctomycetes and their phenomic and genomic characterization uncovers novel biology.</title>
        <authorList>
            <person name="Wiegand S."/>
            <person name="Jogler M."/>
            <person name="Boedeker C."/>
            <person name="Pinto D."/>
            <person name="Vollmers J."/>
            <person name="Rivas-Marin E."/>
            <person name="Kohn T."/>
            <person name="Peeters S.H."/>
            <person name="Heuer A."/>
            <person name="Rast P."/>
            <person name="Oberbeckmann S."/>
            <person name="Bunk B."/>
            <person name="Jeske O."/>
            <person name="Meyerdierks A."/>
            <person name="Storesund J.E."/>
            <person name="Kallscheuer N."/>
            <person name="Luecker S."/>
            <person name="Lage O.M."/>
            <person name="Pohl T."/>
            <person name="Merkel B.J."/>
            <person name="Hornburger P."/>
            <person name="Mueller R.-W."/>
            <person name="Bruemmer F."/>
            <person name="Labrenz M."/>
            <person name="Spormann A.M."/>
            <person name="Op den Camp H."/>
            <person name="Overmann J."/>
            <person name="Amann R."/>
            <person name="Jetten M.S.M."/>
            <person name="Mascher T."/>
            <person name="Medema M.H."/>
            <person name="Devos D.P."/>
            <person name="Kaster A.-K."/>
            <person name="Ovreas L."/>
            <person name="Rohde M."/>
            <person name="Galperin M.Y."/>
            <person name="Jogler C."/>
        </authorList>
    </citation>
    <scope>NUCLEOTIDE SEQUENCE [LARGE SCALE GENOMIC DNA]</scope>
    <source>
        <strain evidence="1 2">KS4</strain>
    </source>
</reference>
<organism evidence="1 2">
    <name type="scientific">Poriferisphaera corsica</name>
    <dbReference type="NCBI Taxonomy" id="2528020"/>
    <lineage>
        <taxon>Bacteria</taxon>
        <taxon>Pseudomonadati</taxon>
        <taxon>Planctomycetota</taxon>
        <taxon>Phycisphaerae</taxon>
        <taxon>Phycisphaerales</taxon>
        <taxon>Phycisphaeraceae</taxon>
        <taxon>Poriferisphaera</taxon>
    </lineage>
</organism>
<dbReference type="EMBL" id="CP036425">
    <property type="protein sequence ID" value="QDU32014.1"/>
    <property type="molecule type" value="Genomic_DNA"/>
</dbReference>
<evidence type="ECO:0000313" key="2">
    <source>
        <dbReference type="Proteomes" id="UP000317369"/>
    </source>
</evidence>
<keyword evidence="2" id="KW-1185">Reference proteome</keyword>
<dbReference type="Pfam" id="PF13385">
    <property type="entry name" value="Laminin_G_3"/>
    <property type="match status" value="1"/>
</dbReference>
<sequence>MRSYSMISCIVVLLMSWCGVVHGESWQRGVKAYWRFEKNLAGDGIHQFDDSMKNGTGLWGSAWPGESTDVPFSGVVSNNGYATAHSLFVDDDLHLMTNTEAHINGGRLVKVDIETLSFRQFTVEASYKPDFTNYSNSGWRSVIACQVWNKYEAGHAVRDGSFVNEVFRILCKSDGSIELRVVGPDDTYVISTPAGYMPTNAGSEQWYNMVAVGDGKTVKFVINGELIGTAMIDPAHKLNFRIANDIANNDTIARWAVGSSRHWNSSSQGLFARGKIDEVRLSNIALDESAWLQNDMPTIENMVWEQVYGHEKEDDGDPATGADDNPGPFRHITSWAGQLWGMTVEQHDEDGNGVDENYLVLYWSVDEGDTWTQLQKRGETETHEYKDPMFFYGDVKDSSGNIEQQLLIAYLKRYSGASTGPWFMHVEEYLKIPENAASTSSAVIGYSDSPYLHALSDGTLQLYYVFEPNWSPHNNRTSGRQDRYVVMRHLTFDSVAGVALGDTNHQSVWVSDLSNYMTNGRQDGMPSVVTLKEGSSGNDELLVVMDGVDELESTTEQPHNIVHGVRVSNGGKLQADWDSGVRSVLYESTKHGYHGRKFNAYSPYAVMPMSNLYNNSLMDGDGEDRVWVAFSTDEDFEEHSADSPFTPEVFRRSSVKLIEVNTENGGLSVQSGGPAVLYTGDESDDVGDVHHYGIGLLRIADNEVYGVLDFFNGDVKGFKLRVNDE</sequence>
<evidence type="ECO:0000313" key="1">
    <source>
        <dbReference type="EMBL" id="QDU32014.1"/>
    </source>
</evidence>
<dbReference type="SUPFAM" id="SSF49899">
    <property type="entry name" value="Concanavalin A-like lectins/glucanases"/>
    <property type="match status" value="1"/>
</dbReference>
<dbReference type="OrthoDB" id="267919at2"/>
<dbReference type="Gene3D" id="2.60.120.200">
    <property type="match status" value="1"/>
</dbReference>